<dbReference type="Gene3D" id="2.30.42.10">
    <property type="match status" value="1"/>
</dbReference>
<dbReference type="PRINTS" id="PR00834">
    <property type="entry name" value="PROTEASES2C"/>
</dbReference>
<protein>
    <submittedName>
        <fullName evidence="6">HhoA/HhoB/HtrA family serine endopeptidase</fullName>
        <ecNumber evidence="6">3.4.21.-</ecNumber>
    </submittedName>
</protein>
<dbReference type="Proteomes" id="UP001576784">
    <property type="component" value="Unassembled WGS sequence"/>
</dbReference>
<comment type="caution">
    <text evidence="6">The sequence shown here is derived from an EMBL/GenBank/DDBJ whole genome shotgun (WGS) entry which is preliminary data.</text>
</comment>
<proteinExistence type="inferred from homology"/>
<evidence type="ECO:0000256" key="2">
    <source>
        <dbReference type="ARBA" id="ARBA00022670"/>
    </source>
</evidence>
<dbReference type="InterPro" id="IPR009003">
    <property type="entry name" value="Peptidase_S1_PA"/>
</dbReference>
<dbReference type="SMART" id="SM00228">
    <property type="entry name" value="PDZ"/>
    <property type="match status" value="1"/>
</dbReference>
<name>A0ABV4XWQ0_9CYAN</name>
<dbReference type="PANTHER" id="PTHR22939:SF129">
    <property type="entry name" value="SERINE PROTEASE HTRA2, MITOCHONDRIAL"/>
    <property type="match status" value="1"/>
</dbReference>
<comment type="similarity">
    <text evidence="1">Belongs to the peptidase S1C family.</text>
</comment>
<dbReference type="Gene3D" id="2.40.10.120">
    <property type="match status" value="1"/>
</dbReference>
<accession>A0ABV4XWQ0</accession>
<reference evidence="6 7" key="1">
    <citation type="submission" date="2024-09" db="EMBL/GenBank/DDBJ databases">
        <title>Floridaenema gen nov. (Aerosakkonemataceae, Aerosakkonematales ord. nov., Cyanobacteria) from benthic tropical and subtropical fresh waters, with the description of four new species.</title>
        <authorList>
            <person name="Moretto J.A."/>
            <person name="Berthold D.E."/>
            <person name="Lefler F.W."/>
            <person name="Huang I.-S."/>
            <person name="Laughinghouse H. IV."/>
        </authorList>
    </citation>
    <scope>NUCLEOTIDE SEQUENCE [LARGE SCALE GENOMIC DNA]</scope>
    <source>
        <strain evidence="6 7">BLCC-F50</strain>
    </source>
</reference>
<dbReference type="PROSITE" id="PS50106">
    <property type="entry name" value="PDZ"/>
    <property type="match status" value="1"/>
</dbReference>
<dbReference type="InterPro" id="IPR048172">
    <property type="entry name" value="HhoA_HhoB_HtrA-like"/>
</dbReference>
<dbReference type="SUPFAM" id="SSF50156">
    <property type="entry name" value="PDZ domain-like"/>
    <property type="match status" value="1"/>
</dbReference>
<dbReference type="InterPro" id="IPR001478">
    <property type="entry name" value="PDZ"/>
</dbReference>
<gene>
    <name evidence="6" type="ORF">ACE1CI_24615</name>
</gene>
<dbReference type="NCBIfam" id="NF041521">
    <property type="entry name" value="HhoA_HhoB_HtrA"/>
    <property type="match status" value="1"/>
</dbReference>
<dbReference type="InterPro" id="IPR001940">
    <property type="entry name" value="Peptidase_S1C"/>
</dbReference>
<dbReference type="CDD" id="cd10838">
    <property type="entry name" value="cpPDZ_HhoA-like"/>
    <property type="match status" value="1"/>
</dbReference>
<dbReference type="PANTHER" id="PTHR22939">
    <property type="entry name" value="SERINE PROTEASE FAMILY S1C HTRA-RELATED"/>
    <property type="match status" value="1"/>
</dbReference>
<evidence type="ECO:0000256" key="3">
    <source>
        <dbReference type="ARBA" id="ARBA00022801"/>
    </source>
</evidence>
<dbReference type="EMBL" id="JBHFNR010000182">
    <property type="protein sequence ID" value="MFB2896107.1"/>
    <property type="molecule type" value="Genomic_DNA"/>
</dbReference>
<feature type="region of interest" description="Disordered" evidence="4">
    <location>
        <begin position="54"/>
        <end position="82"/>
    </location>
</feature>
<evidence type="ECO:0000259" key="5">
    <source>
        <dbReference type="PROSITE" id="PS50106"/>
    </source>
</evidence>
<dbReference type="EC" id="3.4.21.-" evidence="6"/>
<evidence type="ECO:0000256" key="1">
    <source>
        <dbReference type="ARBA" id="ARBA00010541"/>
    </source>
</evidence>
<dbReference type="GO" id="GO:0016787">
    <property type="term" value="F:hydrolase activity"/>
    <property type="evidence" value="ECO:0007669"/>
    <property type="project" value="UniProtKB-KW"/>
</dbReference>
<sequence>MQMTKIVSWFSRSIKYSLVTLLGVAICWSAMAVLHEAAMAQNHVETLYTTSLPNNSSTSLPNNSSTSLPNNSSTTEVTQKSSIDSLQRNSSFVTAAVNRVGSAVVRIDTERTITRNVDPFFDDPFFRRFFGDEFSRGGGPQQGLMRGQGSGFIIDKNGVILTNAHVVDQADKVTVTLKDGRTFAGKVQGVDEVTDLAVVKIDPKGKFLPVAPLGDSSTVQVGDWAIAVGNPLGLDNTVTLGIVSTLKRPSVEVGVPDKRLDFIQTDAAINPGNSGGPLLNSSGEVIGINTAIRAGAMGIGFAIPIDKAKQISAQLVQGETVAHPYIGIQMVTLTPQLAKENNNDPNSPLTVPEIAGVLVMGILPNTPAAQSGLRRGDVIVEIDGQPVNNATVLQNIVEGSRIGQTLQLTVQRGNQTQKIGIRTAQLQS</sequence>
<dbReference type="RefSeq" id="WP_413265734.1">
    <property type="nucleotide sequence ID" value="NZ_JBHFNR010000182.1"/>
</dbReference>
<feature type="compositionally biased region" description="Low complexity" evidence="4">
    <location>
        <begin position="54"/>
        <end position="75"/>
    </location>
</feature>
<evidence type="ECO:0000256" key="4">
    <source>
        <dbReference type="SAM" id="MobiDB-lite"/>
    </source>
</evidence>
<keyword evidence="3 6" id="KW-0378">Hydrolase</keyword>
<organism evidence="6 7">
    <name type="scientific">Floridaenema flaviceps BLCC-F50</name>
    <dbReference type="NCBI Taxonomy" id="3153642"/>
    <lineage>
        <taxon>Bacteria</taxon>
        <taxon>Bacillati</taxon>
        <taxon>Cyanobacteriota</taxon>
        <taxon>Cyanophyceae</taxon>
        <taxon>Oscillatoriophycideae</taxon>
        <taxon>Aerosakkonematales</taxon>
        <taxon>Aerosakkonemataceae</taxon>
        <taxon>Floridanema</taxon>
        <taxon>Floridanema flaviceps</taxon>
    </lineage>
</organism>
<dbReference type="Pfam" id="PF13180">
    <property type="entry name" value="PDZ_2"/>
    <property type="match status" value="1"/>
</dbReference>
<dbReference type="Pfam" id="PF13365">
    <property type="entry name" value="Trypsin_2"/>
    <property type="match status" value="1"/>
</dbReference>
<feature type="domain" description="PDZ" evidence="5">
    <location>
        <begin position="355"/>
        <end position="414"/>
    </location>
</feature>
<dbReference type="SUPFAM" id="SSF50494">
    <property type="entry name" value="Trypsin-like serine proteases"/>
    <property type="match status" value="1"/>
</dbReference>
<keyword evidence="2" id="KW-0645">Protease</keyword>
<evidence type="ECO:0000313" key="6">
    <source>
        <dbReference type="EMBL" id="MFB2896107.1"/>
    </source>
</evidence>
<keyword evidence="7" id="KW-1185">Reference proteome</keyword>
<dbReference type="InterPro" id="IPR036034">
    <property type="entry name" value="PDZ_sf"/>
</dbReference>
<evidence type="ECO:0000313" key="7">
    <source>
        <dbReference type="Proteomes" id="UP001576784"/>
    </source>
</evidence>